<dbReference type="InterPro" id="IPR036737">
    <property type="entry name" value="OmpA-like_sf"/>
</dbReference>
<evidence type="ECO:0000256" key="2">
    <source>
        <dbReference type="ARBA" id="ARBA00023136"/>
    </source>
</evidence>
<evidence type="ECO:0000256" key="5">
    <source>
        <dbReference type="SAM" id="MobiDB-lite"/>
    </source>
</evidence>
<dbReference type="InterPro" id="IPR006665">
    <property type="entry name" value="OmpA-like"/>
</dbReference>
<evidence type="ECO:0000256" key="1">
    <source>
        <dbReference type="ARBA" id="ARBA00004442"/>
    </source>
</evidence>
<organism evidence="7 8">
    <name type="scientific">Chryseobacterium scophthalmum</name>
    <dbReference type="NCBI Taxonomy" id="59733"/>
    <lineage>
        <taxon>Bacteria</taxon>
        <taxon>Pseudomonadati</taxon>
        <taxon>Bacteroidota</taxon>
        <taxon>Flavobacteriia</taxon>
        <taxon>Flavobacteriales</taxon>
        <taxon>Weeksellaceae</taxon>
        <taxon>Chryseobacterium group</taxon>
        <taxon>Chryseobacterium</taxon>
    </lineage>
</organism>
<dbReference type="RefSeq" id="WP_074228333.1">
    <property type="nucleotide sequence ID" value="NZ_FSRQ01000001.1"/>
</dbReference>
<dbReference type="InterPro" id="IPR025295">
    <property type="entry name" value="eCIS_core_dom"/>
</dbReference>
<evidence type="ECO:0000259" key="6">
    <source>
        <dbReference type="PROSITE" id="PS51123"/>
    </source>
</evidence>
<dbReference type="OrthoDB" id="4317910at2"/>
<evidence type="ECO:0000256" key="3">
    <source>
        <dbReference type="ARBA" id="ARBA00023237"/>
    </source>
</evidence>
<sequence>METLKAQKEQATPSKKNNNGFFKPAVQKKLSVGSANDSYEIEADRVADKVMKMSEPSPQVTHSGALLQRKCATCEQEEKLQMKPLAETISPLIQRSSTENGGVAPNHVENQITSSKGGGNSMDHETKNFMESRFGTDFSAVKIHTGNEAVQMSRELNAQAFAVGNDIYFNEGKYNPNSDKGKHLLAHELTHTIQQSGKINKKIIQKLGDTSTIPAGLSCAVPPSNTMQQTVYYFQNDNSTLTAEQQASLRSMAEVWVSSGSNIPVRIDGYASAAGEHNHNWTLSCLRAESVKNVLISNGVSQTVITAYMNGETNDFGNEEQNRRVNIYMNVPTHVPTPVDPYYHPVLGNNECDDPTYCTSYTTAAEIAAAKNYLLTTFIPILETTFGSDVGALWRSYLSRRRGDSLAPRIFSTLGNSIHDAFSTNWSIDSEVDRVLDLISTRLSRGYGNVTQPLDNFISASEKQLHTDFSNPFSIPGNIAGGIGSSDAGVDYRKITWGDVSFSITELPTGNRIVTIEAFVNFEVKDAIDFCPGQCGAILEQSLATIKMSRLEASGEAYDVPFIVRFPGPRNTKTVIV</sequence>
<evidence type="ECO:0000256" key="4">
    <source>
        <dbReference type="PROSITE-ProRule" id="PRU00473"/>
    </source>
</evidence>
<comment type="subcellular location">
    <subcellularLocation>
        <location evidence="1">Cell outer membrane</location>
    </subcellularLocation>
</comment>
<dbReference type="PANTHER" id="PTHR30329:SF21">
    <property type="entry name" value="LIPOPROTEIN YIAD-RELATED"/>
    <property type="match status" value="1"/>
</dbReference>
<dbReference type="InterPro" id="IPR050330">
    <property type="entry name" value="Bact_OuterMem_StrucFunc"/>
</dbReference>
<evidence type="ECO:0000313" key="8">
    <source>
        <dbReference type="Proteomes" id="UP000184782"/>
    </source>
</evidence>
<dbReference type="PROSITE" id="PS51123">
    <property type="entry name" value="OMPA_2"/>
    <property type="match status" value="1"/>
</dbReference>
<dbReference type="InterPro" id="IPR006664">
    <property type="entry name" value="OMP_bac"/>
</dbReference>
<dbReference type="AlphaFoldDB" id="A0A1N6EJ42"/>
<dbReference type="Pfam" id="PF13699">
    <property type="entry name" value="eCIS_core"/>
    <property type="match status" value="1"/>
</dbReference>
<accession>A0A1N6EJ42</accession>
<dbReference type="CDD" id="cd07185">
    <property type="entry name" value="OmpA_C-like"/>
    <property type="match status" value="1"/>
</dbReference>
<name>A0A1N6EJ42_9FLAO</name>
<feature type="domain" description="OmpA-like" evidence="6">
    <location>
        <begin position="221"/>
        <end position="333"/>
    </location>
</feature>
<keyword evidence="3" id="KW-0998">Cell outer membrane</keyword>
<dbReference type="EMBL" id="FSRQ01000001">
    <property type="protein sequence ID" value="SIN83033.1"/>
    <property type="molecule type" value="Genomic_DNA"/>
</dbReference>
<feature type="compositionally biased region" description="Polar residues" evidence="5">
    <location>
        <begin position="9"/>
        <end position="20"/>
    </location>
</feature>
<dbReference type="PRINTS" id="PR01021">
    <property type="entry name" value="OMPADOMAIN"/>
</dbReference>
<keyword evidence="8" id="KW-1185">Reference proteome</keyword>
<dbReference type="Gene3D" id="3.30.1330.60">
    <property type="entry name" value="OmpA-like domain"/>
    <property type="match status" value="1"/>
</dbReference>
<dbReference type="PANTHER" id="PTHR30329">
    <property type="entry name" value="STATOR ELEMENT OF FLAGELLAR MOTOR COMPLEX"/>
    <property type="match status" value="1"/>
</dbReference>
<dbReference type="Pfam" id="PF00691">
    <property type="entry name" value="OmpA"/>
    <property type="match status" value="1"/>
</dbReference>
<reference evidence="8" key="1">
    <citation type="submission" date="2016-12" db="EMBL/GenBank/DDBJ databases">
        <authorList>
            <person name="Varghese N."/>
            <person name="Submissions S."/>
        </authorList>
    </citation>
    <scope>NUCLEOTIDE SEQUENCE [LARGE SCALE GENOMIC DNA]</scope>
    <source>
        <strain evidence="8">DSM 16779</strain>
    </source>
</reference>
<feature type="region of interest" description="Disordered" evidence="5">
    <location>
        <begin position="96"/>
        <end position="121"/>
    </location>
</feature>
<dbReference type="STRING" id="59733.SAMN05421769_0426"/>
<dbReference type="SUPFAM" id="SSF103088">
    <property type="entry name" value="OmpA-like"/>
    <property type="match status" value="1"/>
</dbReference>
<proteinExistence type="predicted"/>
<dbReference type="Proteomes" id="UP000184782">
    <property type="component" value="Unassembled WGS sequence"/>
</dbReference>
<feature type="region of interest" description="Disordered" evidence="5">
    <location>
        <begin position="1"/>
        <end position="23"/>
    </location>
</feature>
<dbReference type="GO" id="GO:0009279">
    <property type="term" value="C:cell outer membrane"/>
    <property type="evidence" value="ECO:0007669"/>
    <property type="project" value="UniProtKB-SubCell"/>
</dbReference>
<protein>
    <submittedName>
        <fullName evidence="7">OmpA family protein</fullName>
    </submittedName>
</protein>
<gene>
    <name evidence="7" type="ORF">SAMN05421769_0426</name>
</gene>
<keyword evidence="2 4" id="KW-0472">Membrane</keyword>
<evidence type="ECO:0000313" key="7">
    <source>
        <dbReference type="EMBL" id="SIN83033.1"/>
    </source>
</evidence>